<dbReference type="InterPro" id="IPR002048">
    <property type="entry name" value="EF_hand_dom"/>
</dbReference>
<dbReference type="EMBL" id="JAODAN010000001">
    <property type="protein sequence ID" value="KAK1927122.1"/>
    <property type="molecule type" value="Genomic_DNA"/>
</dbReference>
<dbReference type="PANTHER" id="PTHR23049">
    <property type="entry name" value="MYOSIN REGULATORY LIGHT CHAIN 2"/>
    <property type="match status" value="1"/>
</dbReference>
<dbReference type="AlphaFoldDB" id="A0AAD9FVP6"/>
<keyword evidence="2" id="KW-0106">Calcium</keyword>
<feature type="domain" description="EF-hand" evidence="4">
    <location>
        <begin position="37"/>
        <end position="72"/>
    </location>
</feature>
<proteinExistence type="predicted"/>
<evidence type="ECO:0000313" key="6">
    <source>
        <dbReference type="Proteomes" id="UP001182556"/>
    </source>
</evidence>
<reference evidence="5" key="1">
    <citation type="submission" date="2023-02" db="EMBL/GenBank/DDBJ databases">
        <title>Identification and recombinant expression of a fungal hydrolase from Papiliotrema laurentii that hydrolyzes apple cutin and clears colloidal polyester polyurethane.</title>
        <authorList>
            <consortium name="DOE Joint Genome Institute"/>
            <person name="Roman V.A."/>
            <person name="Bojanowski C."/>
            <person name="Crable B.R."/>
            <person name="Wagner D.N."/>
            <person name="Hung C.S."/>
            <person name="Nadeau L.J."/>
            <person name="Schratz L."/>
            <person name="Haridas S."/>
            <person name="Pangilinan J."/>
            <person name="Lipzen A."/>
            <person name="Na H."/>
            <person name="Yan M."/>
            <person name="Ng V."/>
            <person name="Grigoriev I.V."/>
            <person name="Spatafora J.W."/>
            <person name="Barlow D."/>
            <person name="Biffinger J."/>
            <person name="Kelley-Loughnane N."/>
            <person name="Varaljay V.A."/>
            <person name="Crookes-Goodson W.J."/>
        </authorList>
    </citation>
    <scope>NUCLEOTIDE SEQUENCE</scope>
    <source>
        <strain evidence="5">5307AH</strain>
    </source>
</reference>
<evidence type="ECO:0000313" key="5">
    <source>
        <dbReference type="EMBL" id="KAK1927122.1"/>
    </source>
</evidence>
<organism evidence="5 6">
    <name type="scientific">Papiliotrema laurentii</name>
    <name type="common">Cryptococcus laurentii</name>
    <dbReference type="NCBI Taxonomy" id="5418"/>
    <lineage>
        <taxon>Eukaryota</taxon>
        <taxon>Fungi</taxon>
        <taxon>Dikarya</taxon>
        <taxon>Basidiomycota</taxon>
        <taxon>Agaricomycotina</taxon>
        <taxon>Tremellomycetes</taxon>
        <taxon>Tremellales</taxon>
        <taxon>Rhynchogastremaceae</taxon>
        <taxon>Papiliotrema</taxon>
    </lineage>
</organism>
<dbReference type="Pfam" id="PF13405">
    <property type="entry name" value="EF-hand_6"/>
    <property type="match status" value="1"/>
</dbReference>
<sequence length="189" mass="21405">MSKMATLGLGHASTAPRRSTHDRREPSGGAFTMFSPQQVKQFKEAFNMIDQDGDGRVTEGDLKVMLSNLGQTPNPSLIKNLLSSRADTATGVNFTQFLSMMGEHLIELDREHDILEAFACFDEGDKGWVDVKEMRKWLAELGDRMSEQEIERLFAGPYTDRQGRFNYVEWAKVLRVNDGEPERDDKLAM</sequence>
<feature type="region of interest" description="Disordered" evidence="3">
    <location>
        <begin position="1"/>
        <end position="32"/>
    </location>
</feature>
<evidence type="ECO:0000256" key="3">
    <source>
        <dbReference type="SAM" id="MobiDB-lite"/>
    </source>
</evidence>
<dbReference type="InterPro" id="IPR011992">
    <property type="entry name" value="EF-hand-dom_pair"/>
</dbReference>
<dbReference type="SUPFAM" id="SSF47473">
    <property type="entry name" value="EF-hand"/>
    <property type="match status" value="1"/>
</dbReference>
<evidence type="ECO:0000256" key="1">
    <source>
        <dbReference type="ARBA" id="ARBA00022737"/>
    </source>
</evidence>
<dbReference type="GO" id="GO:0005509">
    <property type="term" value="F:calcium ion binding"/>
    <property type="evidence" value="ECO:0007669"/>
    <property type="project" value="InterPro"/>
</dbReference>
<dbReference type="InterPro" id="IPR050403">
    <property type="entry name" value="Myosin_RLC"/>
</dbReference>
<name>A0AAD9FVP6_PAPLA</name>
<protein>
    <submittedName>
        <fullName evidence="5">Myosin, light chain 2, 20 kDa</fullName>
    </submittedName>
</protein>
<dbReference type="Proteomes" id="UP001182556">
    <property type="component" value="Unassembled WGS sequence"/>
</dbReference>
<dbReference type="InterPro" id="IPR018247">
    <property type="entry name" value="EF_Hand_1_Ca_BS"/>
</dbReference>
<keyword evidence="1" id="KW-0677">Repeat</keyword>
<accession>A0AAD9FVP6</accession>
<dbReference type="FunFam" id="1.10.238.10:FF:000001">
    <property type="entry name" value="Calmodulin 1"/>
    <property type="match status" value="1"/>
</dbReference>
<keyword evidence="6" id="KW-1185">Reference proteome</keyword>
<feature type="domain" description="EF-hand" evidence="4">
    <location>
        <begin position="109"/>
        <end position="144"/>
    </location>
</feature>
<dbReference type="Gene3D" id="1.10.238.10">
    <property type="entry name" value="EF-hand"/>
    <property type="match status" value="2"/>
</dbReference>
<dbReference type="PROSITE" id="PS00018">
    <property type="entry name" value="EF_HAND_1"/>
    <property type="match status" value="1"/>
</dbReference>
<dbReference type="PROSITE" id="PS50222">
    <property type="entry name" value="EF_HAND_2"/>
    <property type="match status" value="2"/>
</dbReference>
<evidence type="ECO:0000259" key="4">
    <source>
        <dbReference type="PROSITE" id="PS50222"/>
    </source>
</evidence>
<dbReference type="SMART" id="SM00054">
    <property type="entry name" value="EFh"/>
    <property type="match status" value="2"/>
</dbReference>
<comment type="caution">
    <text evidence="5">The sequence shown here is derived from an EMBL/GenBank/DDBJ whole genome shotgun (WGS) entry which is preliminary data.</text>
</comment>
<evidence type="ECO:0000256" key="2">
    <source>
        <dbReference type="ARBA" id="ARBA00022837"/>
    </source>
</evidence>
<gene>
    <name evidence="5" type="ORF">DB88DRAFT_507224</name>
</gene>